<evidence type="ECO:0000313" key="2">
    <source>
        <dbReference type="Proteomes" id="UP000331127"/>
    </source>
</evidence>
<proteinExistence type="predicted"/>
<name>A0A5M3WET7_9ACTN</name>
<reference evidence="1 2" key="1">
    <citation type="submission" date="2019-10" db="EMBL/GenBank/DDBJ databases">
        <title>Whole genome shotgun sequence of Acrocarpospora macrocephala NBRC 16266.</title>
        <authorList>
            <person name="Ichikawa N."/>
            <person name="Kimura A."/>
            <person name="Kitahashi Y."/>
            <person name="Komaki H."/>
            <person name="Oguchi A."/>
        </authorList>
    </citation>
    <scope>NUCLEOTIDE SEQUENCE [LARGE SCALE GENOMIC DNA]</scope>
    <source>
        <strain evidence="1 2">NBRC 16266</strain>
    </source>
</reference>
<evidence type="ECO:0000313" key="1">
    <source>
        <dbReference type="EMBL" id="GES07587.1"/>
    </source>
</evidence>
<organism evidence="1 2">
    <name type="scientific">Acrocarpospora macrocephala</name>
    <dbReference type="NCBI Taxonomy" id="150177"/>
    <lineage>
        <taxon>Bacteria</taxon>
        <taxon>Bacillati</taxon>
        <taxon>Actinomycetota</taxon>
        <taxon>Actinomycetes</taxon>
        <taxon>Streptosporangiales</taxon>
        <taxon>Streptosporangiaceae</taxon>
        <taxon>Acrocarpospora</taxon>
    </lineage>
</organism>
<sequence>MKTVWLRGIQCLLVAAALGAAFYLGYLVRGADIEVRTATITQVDLSTRMITVRERSDSVFVTDLRPAWLERTRDVLHRDSIPPCLRADFNNTTDQQFLANKEVELATIEIPASAEAPEQLAMVWIRCLT</sequence>
<dbReference type="EMBL" id="BLAE01000006">
    <property type="protein sequence ID" value="GES07587.1"/>
    <property type="molecule type" value="Genomic_DNA"/>
</dbReference>
<gene>
    <name evidence="1" type="ORF">Amac_011820</name>
</gene>
<dbReference type="Proteomes" id="UP000331127">
    <property type="component" value="Unassembled WGS sequence"/>
</dbReference>
<dbReference type="AlphaFoldDB" id="A0A5M3WET7"/>
<keyword evidence="2" id="KW-1185">Reference proteome</keyword>
<protein>
    <submittedName>
        <fullName evidence="1">Uncharacterized protein</fullName>
    </submittedName>
</protein>
<comment type="caution">
    <text evidence="1">The sequence shown here is derived from an EMBL/GenBank/DDBJ whole genome shotgun (WGS) entry which is preliminary data.</text>
</comment>
<accession>A0A5M3WET7</accession>
<dbReference type="RefSeq" id="WP_155353273.1">
    <property type="nucleotide sequence ID" value="NZ_BAAAHL010000012.1"/>
</dbReference>